<comment type="caution">
    <text evidence="2">The sequence shown here is derived from an EMBL/GenBank/DDBJ whole genome shotgun (WGS) entry which is preliminary data.</text>
</comment>
<feature type="non-terminal residue" evidence="2">
    <location>
        <position position="365"/>
    </location>
</feature>
<name>A0A812YGK2_SYMPI</name>
<protein>
    <submittedName>
        <fullName evidence="2">ICU11 protein</fullName>
    </submittedName>
</protein>
<dbReference type="PANTHER" id="PTHR24014">
    <property type="entry name" value="2-OXOGLUTARATE AND IRON-DEPENDENT OXYGENASE DOMAIN-CONTAINING PROTEIN 2"/>
    <property type="match status" value="1"/>
</dbReference>
<keyword evidence="1" id="KW-0847">Vitamin C</keyword>
<dbReference type="Pfam" id="PF25238">
    <property type="entry name" value="OGFOD2-like"/>
    <property type="match status" value="1"/>
</dbReference>
<evidence type="ECO:0000313" key="2">
    <source>
        <dbReference type="EMBL" id="CAE7777414.1"/>
    </source>
</evidence>
<dbReference type="AlphaFoldDB" id="A0A812YGK2"/>
<dbReference type="OrthoDB" id="1736837at2759"/>
<dbReference type="PANTHER" id="PTHR24014:SF4">
    <property type="entry name" value="2-OXOGLUTARATE AND IRON-DEPENDENT OXYGENASE DOMAIN-CONTAINING PROTEIN 2"/>
    <property type="match status" value="1"/>
</dbReference>
<reference evidence="2" key="1">
    <citation type="submission" date="2021-02" db="EMBL/GenBank/DDBJ databases">
        <authorList>
            <person name="Dougan E. K."/>
            <person name="Rhodes N."/>
            <person name="Thang M."/>
            <person name="Chan C."/>
        </authorList>
    </citation>
    <scope>NUCLEOTIDE SEQUENCE</scope>
</reference>
<keyword evidence="3" id="KW-1185">Reference proteome</keyword>
<gene>
    <name evidence="2" type="primary">ICU11</name>
    <name evidence="2" type="ORF">SPIL2461_LOCUS23041</name>
</gene>
<dbReference type="Gene3D" id="3.40.30.10">
    <property type="entry name" value="Glutaredoxin"/>
    <property type="match status" value="1"/>
</dbReference>
<organism evidence="2 3">
    <name type="scientific">Symbiodinium pilosum</name>
    <name type="common">Dinoflagellate</name>
    <dbReference type="NCBI Taxonomy" id="2952"/>
    <lineage>
        <taxon>Eukaryota</taxon>
        <taxon>Sar</taxon>
        <taxon>Alveolata</taxon>
        <taxon>Dinophyceae</taxon>
        <taxon>Suessiales</taxon>
        <taxon>Symbiodiniaceae</taxon>
        <taxon>Symbiodinium</taxon>
    </lineage>
</organism>
<evidence type="ECO:0000313" key="3">
    <source>
        <dbReference type="Proteomes" id="UP000649617"/>
    </source>
</evidence>
<dbReference type="EMBL" id="CAJNIZ010047871">
    <property type="protein sequence ID" value="CAE7777414.1"/>
    <property type="molecule type" value="Genomic_DNA"/>
</dbReference>
<proteinExistence type="predicted"/>
<evidence type="ECO:0000256" key="1">
    <source>
        <dbReference type="ARBA" id="ARBA00022896"/>
    </source>
</evidence>
<sequence length="365" mass="41034">WLAPSFLAATSSGDDLKQALREDAPGIYSFEIFNSEFCEKLLEEVSHAQQTAREELDRPNGMNRYGLVLNQLGTDLGELTSDGPRLVMTHFVWDMCGDLHSSNGFDAEFSGATLSFCGLVTDANHRKMQYTYSHEKGRAVIHLGRQRHGADDIESGERINFILWSVSAKYRASEAYQDHRLRSSAADPPDKICLSYTHDRDYTKYLAKPTKAQAISRGVMLDVVERRLEIYNRPVLDLAKPIEEVNSVPSVCLFMEGLPPYRQHQLFQSMMEVAEEVHDALGKKDGEVPSILFFVALQPTGAVPQVRNLCAADSSPALAILDVDKEKRYRWESDEDLDAAVLRDFVRDFREGKLKAARSSMGHLS</sequence>
<dbReference type="Proteomes" id="UP000649617">
    <property type="component" value="Unassembled WGS sequence"/>
</dbReference>
<accession>A0A812YGK2</accession>
<dbReference type="GO" id="GO:0031418">
    <property type="term" value="F:L-ascorbic acid binding"/>
    <property type="evidence" value="ECO:0007669"/>
    <property type="project" value="UniProtKB-KW"/>
</dbReference>